<dbReference type="AlphaFoldDB" id="A0A1W6YVH0"/>
<dbReference type="RefSeq" id="WP_043223441.1">
    <property type="nucleotide sequence ID" value="NZ_CP021109.1"/>
</dbReference>
<protein>
    <recommendedName>
        <fullName evidence="3">Polymerase nucleotidyl transferase domain-containing protein</fullName>
    </recommendedName>
</protein>
<dbReference type="Proteomes" id="UP000194139">
    <property type="component" value="Chromosome"/>
</dbReference>
<name>A0A1W6YVH0_9BORD</name>
<gene>
    <name evidence="1" type="ORF">CAL13_01660</name>
</gene>
<accession>A0A1W6YVH0</accession>
<evidence type="ECO:0000313" key="1">
    <source>
        <dbReference type="EMBL" id="ARP85066.1"/>
    </source>
</evidence>
<organism evidence="1 2">
    <name type="scientific">Bordetella genomosp. 9</name>
    <dbReference type="NCBI Taxonomy" id="1416803"/>
    <lineage>
        <taxon>Bacteria</taxon>
        <taxon>Pseudomonadati</taxon>
        <taxon>Pseudomonadota</taxon>
        <taxon>Betaproteobacteria</taxon>
        <taxon>Burkholderiales</taxon>
        <taxon>Alcaligenaceae</taxon>
        <taxon>Bordetella</taxon>
    </lineage>
</organism>
<dbReference type="EMBL" id="CP021109">
    <property type="protein sequence ID" value="ARP85066.1"/>
    <property type="molecule type" value="Genomic_DNA"/>
</dbReference>
<evidence type="ECO:0000313" key="2">
    <source>
        <dbReference type="Proteomes" id="UP000194139"/>
    </source>
</evidence>
<sequence length="206" mass="22784">MSKTDGLSELLIHQAKLQAEADALIDALGLDNLLSEIGSPTRVGSSALGLMVRRDIDITVTCKKLDEETHRAVAELGGKLAMHASIGSVQFRNDTGIWNSDVEKYPDGLYLGVTCRDETGRDWTFDIWFVDEPERQPDLKHLRTIPSKLTTSARQSILAIKTALANGSCSGRRPSSFQVYEAVLEYGVTSLSEFEDWLKGPRQPEF</sequence>
<evidence type="ECO:0008006" key="3">
    <source>
        <dbReference type="Google" id="ProtNLM"/>
    </source>
</evidence>
<proteinExistence type="predicted"/>
<keyword evidence="2" id="KW-1185">Reference proteome</keyword>
<reference evidence="1 2" key="1">
    <citation type="submission" date="2017-05" db="EMBL/GenBank/DDBJ databases">
        <title>Complete and WGS of Bordetella genogroups.</title>
        <authorList>
            <person name="Spilker T."/>
            <person name="LiPuma J."/>
        </authorList>
    </citation>
    <scope>NUCLEOTIDE SEQUENCE [LARGE SCALE GENOMIC DNA]</scope>
    <source>
        <strain evidence="1 2">AU17164</strain>
    </source>
</reference>